<evidence type="ECO:0000259" key="4">
    <source>
        <dbReference type="Pfam" id="PF00104"/>
    </source>
</evidence>
<dbReference type="Proteomes" id="UP000483820">
    <property type="component" value="Chromosome V"/>
</dbReference>
<dbReference type="Gene3D" id="1.10.565.10">
    <property type="entry name" value="Retinoid X Receptor"/>
    <property type="match status" value="1"/>
</dbReference>
<dbReference type="SUPFAM" id="SSF48508">
    <property type="entry name" value="Nuclear receptor ligand-binding domain"/>
    <property type="match status" value="1"/>
</dbReference>
<evidence type="ECO:0000256" key="1">
    <source>
        <dbReference type="ARBA" id="ARBA00023015"/>
    </source>
</evidence>
<dbReference type="InterPro" id="IPR000536">
    <property type="entry name" value="Nucl_hrmn_rcpt_lig-bd"/>
</dbReference>
<dbReference type="PANTHER" id="PTHR46587:SF1">
    <property type="entry name" value="NUCLEAR HORMONE RECEPTOR FAMILY-RELATED"/>
    <property type="match status" value="1"/>
</dbReference>
<evidence type="ECO:0000313" key="9">
    <source>
        <dbReference type="Proteomes" id="UP000483820"/>
    </source>
</evidence>
<evidence type="ECO:0000313" key="8">
    <source>
        <dbReference type="EMBL" id="KAF1754045.1"/>
    </source>
</evidence>
<keyword evidence="3" id="KW-0675">Receptor</keyword>
<dbReference type="EMBL" id="WUAV01000005">
    <property type="protein sequence ID" value="KAF1754043.1"/>
    <property type="molecule type" value="Genomic_DNA"/>
</dbReference>
<keyword evidence="2" id="KW-0804">Transcription</keyword>
<evidence type="ECO:0000313" key="6">
    <source>
        <dbReference type="EMBL" id="KAF1754041.1"/>
    </source>
</evidence>
<proteinExistence type="predicted"/>
<feature type="domain" description="NR LBD" evidence="4">
    <location>
        <begin position="25"/>
        <end position="103"/>
    </location>
</feature>
<evidence type="ECO:0000313" key="5">
    <source>
        <dbReference type="EMBL" id="KAF1754039.1"/>
    </source>
</evidence>
<keyword evidence="1" id="KW-0805">Transcription regulation</keyword>
<dbReference type="EMBL" id="WUAV01000005">
    <property type="protein sequence ID" value="KAF1754041.1"/>
    <property type="molecule type" value="Genomic_DNA"/>
</dbReference>
<dbReference type="RefSeq" id="XP_053582585.1">
    <property type="nucleotide sequence ID" value="XM_053733672.1"/>
</dbReference>
<reference evidence="6 9" key="1">
    <citation type="submission" date="2019-12" db="EMBL/GenBank/DDBJ databases">
        <title>Chromosome-level assembly of the Caenorhabditis remanei genome.</title>
        <authorList>
            <person name="Teterina A.A."/>
            <person name="Willis J.H."/>
            <person name="Phillips P.C."/>
        </authorList>
    </citation>
    <scope>NUCLEOTIDE SEQUENCE [LARGE SCALE GENOMIC DNA]</scope>
    <source>
        <strain evidence="6 9">PX506</strain>
        <tissue evidence="6">Whole organism</tissue>
    </source>
</reference>
<accession>A0A6A5GHF1</accession>
<comment type="caution">
    <text evidence="6">The sequence shown here is derived from an EMBL/GenBank/DDBJ whole genome shotgun (WGS) entry which is preliminary data.</text>
</comment>
<dbReference type="EMBL" id="WUAV01000005">
    <property type="protein sequence ID" value="KAF1754045.1"/>
    <property type="molecule type" value="Genomic_DNA"/>
</dbReference>
<evidence type="ECO:0000313" key="7">
    <source>
        <dbReference type="EMBL" id="KAF1754043.1"/>
    </source>
</evidence>
<dbReference type="CTD" id="78776953"/>
<evidence type="ECO:0000256" key="3">
    <source>
        <dbReference type="ARBA" id="ARBA00023170"/>
    </source>
</evidence>
<protein>
    <recommendedName>
        <fullName evidence="4">NR LBD domain-containing protein</fullName>
    </recommendedName>
</protein>
<dbReference type="PANTHER" id="PTHR46587">
    <property type="entry name" value="NUCLEAR HORMONE RECEPTOR FAMILY"/>
    <property type="match status" value="1"/>
</dbReference>
<dbReference type="KEGG" id="crq:GCK72_020597"/>
<dbReference type="AlphaFoldDB" id="A0A6A5GHF1"/>
<sequence>MDTQHDSYEQLQTAQWKTHEEYEYSNLKPATSFDLNLSLHIGFRNAIDWANRVDGFRSLKVRERKCVVGEFGVGFILIDQAFKSANSSSENIWVLQNSTGVHSFSESFGEDSEYAIGQLYT</sequence>
<dbReference type="EMBL" id="WUAV01000005">
    <property type="protein sequence ID" value="KAF1754039.1"/>
    <property type="molecule type" value="Genomic_DNA"/>
</dbReference>
<evidence type="ECO:0000256" key="2">
    <source>
        <dbReference type="ARBA" id="ARBA00023163"/>
    </source>
</evidence>
<dbReference type="Pfam" id="PF00104">
    <property type="entry name" value="Hormone_recep"/>
    <property type="match status" value="1"/>
</dbReference>
<organism evidence="6 9">
    <name type="scientific">Caenorhabditis remanei</name>
    <name type="common">Caenorhabditis vulgaris</name>
    <dbReference type="NCBI Taxonomy" id="31234"/>
    <lineage>
        <taxon>Eukaryota</taxon>
        <taxon>Metazoa</taxon>
        <taxon>Ecdysozoa</taxon>
        <taxon>Nematoda</taxon>
        <taxon>Chromadorea</taxon>
        <taxon>Rhabditida</taxon>
        <taxon>Rhabditina</taxon>
        <taxon>Rhabditomorpha</taxon>
        <taxon>Rhabditoidea</taxon>
        <taxon>Rhabditidae</taxon>
        <taxon>Peloderinae</taxon>
        <taxon>Caenorhabditis</taxon>
    </lineage>
</organism>
<name>A0A6A5GHF1_CAERE</name>
<dbReference type="GeneID" id="78776953"/>
<dbReference type="InterPro" id="IPR035500">
    <property type="entry name" value="NHR-like_dom_sf"/>
</dbReference>
<gene>
    <name evidence="5" type="ORF">GCK72_020597</name>
    <name evidence="6" type="ORF">GCK72_020599</name>
    <name evidence="7" type="ORF">GCK72_020601</name>
    <name evidence="8" type="ORF">GCK72_020603</name>
</gene>